<reference evidence="1" key="1">
    <citation type="submission" date="2020-10" db="EMBL/GenBank/DDBJ databases">
        <authorList>
            <person name="Gilroy R."/>
        </authorList>
    </citation>
    <scope>NUCLEOTIDE SEQUENCE</scope>
    <source>
        <strain evidence="1">CHK180-2868</strain>
    </source>
</reference>
<dbReference type="EMBL" id="DVGC01000023">
    <property type="protein sequence ID" value="HIR05107.1"/>
    <property type="molecule type" value="Genomic_DNA"/>
</dbReference>
<evidence type="ECO:0000313" key="2">
    <source>
        <dbReference type="Proteomes" id="UP000824250"/>
    </source>
</evidence>
<evidence type="ECO:0000313" key="1">
    <source>
        <dbReference type="EMBL" id="HIR05107.1"/>
    </source>
</evidence>
<accession>A0A9D1A3N7</accession>
<comment type="caution">
    <text evidence="1">The sequence shown here is derived from an EMBL/GenBank/DDBJ whole genome shotgun (WGS) entry which is preliminary data.</text>
</comment>
<dbReference type="PANTHER" id="PTHR34351:SF2">
    <property type="entry name" value="DUF58 DOMAIN-CONTAINING PROTEIN"/>
    <property type="match status" value="1"/>
</dbReference>
<proteinExistence type="predicted"/>
<sequence length="356" mass="40391">MILFLAVLLFLLYWAERYSLLHVLDGVRSETKTDRVVVEPGEPFLWTMTIENRKRMMVPYLEIREQVPQGLCFAETGEPVETREGAGFRSVLYLAGQQRTELKRQVFLSRRGRYFFRGSRLEAGDFLGLKTVSDSHAELAELVVKPKRLHSVKLEEMLGGFLGERPVDRSLWEDPVLTVGFREYTGREPFRSISWLQSAKTGHLVVRQYDHTLDVSCTVLFNTDASGEESMELLERCCQAARQICEELEKRKIAYDFQTNGIIAGTMGQWLAVGSGLGPGHLETVLEGLGRMTGGHRETCRDWLFRVMQGITQRAGLFLVTPRKTASIQEAVAGLEKRSGKRVFVFDASEMEDEVS</sequence>
<protein>
    <submittedName>
        <fullName evidence="1">DUF58 domain-containing protein</fullName>
    </submittedName>
</protein>
<dbReference type="Proteomes" id="UP000824250">
    <property type="component" value="Unassembled WGS sequence"/>
</dbReference>
<name>A0A9D1A3N7_9FIRM</name>
<organism evidence="1 2">
    <name type="scientific">Candidatus Copromonas faecavium</name>
    <name type="common">nom. illeg.</name>
    <dbReference type="NCBI Taxonomy" id="2840740"/>
    <lineage>
        <taxon>Bacteria</taxon>
        <taxon>Bacillati</taxon>
        <taxon>Bacillota</taxon>
        <taxon>Clostridia</taxon>
        <taxon>Lachnospirales</taxon>
        <taxon>Lachnospiraceae</taxon>
        <taxon>Candidatus Copromonas (nom. illeg.)</taxon>
    </lineage>
</organism>
<reference evidence="1" key="2">
    <citation type="journal article" date="2021" name="PeerJ">
        <title>Extensive microbial diversity within the chicken gut microbiome revealed by metagenomics and culture.</title>
        <authorList>
            <person name="Gilroy R."/>
            <person name="Ravi A."/>
            <person name="Getino M."/>
            <person name="Pursley I."/>
            <person name="Horton D.L."/>
            <person name="Alikhan N.F."/>
            <person name="Baker D."/>
            <person name="Gharbi K."/>
            <person name="Hall N."/>
            <person name="Watson M."/>
            <person name="Adriaenssens E.M."/>
            <person name="Foster-Nyarko E."/>
            <person name="Jarju S."/>
            <person name="Secka A."/>
            <person name="Antonio M."/>
            <person name="Oren A."/>
            <person name="Chaudhuri R.R."/>
            <person name="La Ragione R."/>
            <person name="Hildebrand F."/>
            <person name="Pallen M.J."/>
        </authorList>
    </citation>
    <scope>NUCLEOTIDE SEQUENCE</scope>
    <source>
        <strain evidence="1">CHK180-2868</strain>
    </source>
</reference>
<gene>
    <name evidence="1" type="ORF">IAB28_03970</name>
</gene>
<dbReference type="PANTHER" id="PTHR34351">
    <property type="entry name" value="SLR1927 PROTEIN-RELATED"/>
    <property type="match status" value="1"/>
</dbReference>
<dbReference type="AlphaFoldDB" id="A0A9D1A3N7"/>